<accession>A0ABR7VKA0</accession>
<gene>
    <name evidence="1" type="ORF">IC602_07050</name>
</gene>
<dbReference type="EMBL" id="JACWEZ010000003">
    <property type="protein sequence ID" value="MBD1222359.1"/>
    <property type="molecule type" value="Genomic_DNA"/>
</dbReference>
<evidence type="ECO:0008006" key="3">
    <source>
        <dbReference type="Google" id="ProtNLM"/>
    </source>
</evidence>
<protein>
    <recommendedName>
        <fullName evidence="3">Transposase</fullName>
    </recommendedName>
</protein>
<evidence type="ECO:0000313" key="1">
    <source>
        <dbReference type="EMBL" id="MBD1222359.1"/>
    </source>
</evidence>
<sequence>MVSFEKILNVRKVTITNTKGLKYKQATESKSEYRLYQQCQASLGEVR</sequence>
<keyword evidence="2" id="KW-1185">Reference proteome</keyword>
<name>A0ABR7VKA0_VIRHA</name>
<proteinExistence type="predicted"/>
<dbReference type="Proteomes" id="UP000621631">
    <property type="component" value="Unassembled WGS sequence"/>
</dbReference>
<evidence type="ECO:0000313" key="2">
    <source>
        <dbReference type="Proteomes" id="UP000621631"/>
    </source>
</evidence>
<reference evidence="1 2" key="1">
    <citation type="submission" date="2020-09" db="EMBL/GenBank/DDBJ databases">
        <title>Draft Genome Sequences of Oil-Oxidizing Bacteria Halomonas titanicae, Marinobacter lutaoensis, and Virgibacillus halodenitrificans Isolated from Highly Saline Environments.</title>
        <authorList>
            <person name="Grouzdev D.S."/>
            <person name="Sokolova D.S."/>
            <person name="Semenova E.M."/>
            <person name="Borzenkov I.A."/>
            <person name="Bidzhieva S.K."/>
            <person name="Poltaraus A.B."/>
            <person name="Nazina T.N."/>
        </authorList>
    </citation>
    <scope>NUCLEOTIDE SEQUENCE [LARGE SCALE GENOMIC DNA]</scope>
    <source>
        <strain evidence="1 2">VKM B-3472D</strain>
    </source>
</reference>
<dbReference type="RefSeq" id="WP_157360420.1">
    <property type="nucleotide sequence ID" value="NZ_JACWEZ010000003.1"/>
</dbReference>
<organism evidence="1 2">
    <name type="scientific">Virgibacillus halodenitrificans</name>
    <name type="common">Bacillus halodenitrificans</name>
    <dbReference type="NCBI Taxonomy" id="1482"/>
    <lineage>
        <taxon>Bacteria</taxon>
        <taxon>Bacillati</taxon>
        <taxon>Bacillota</taxon>
        <taxon>Bacilli</taxon>
        <taxon>Bacillales</taxon>
        <taxon>Bacillaceae</taxon>
        <taxon>Virgibacillus</taxon>
    </lineage>
</organism>
<comment type="caution">
    <text evidence="1">The sequence shown here is derived from an EMBL/GenBank/DDBJ whole genome shotgun (WGS) entry which is preliminary data.</text>
</comment>